<dbReference type="EMBL" id="JAALDK010000001">
    <property type="protein sequence ID" value="NUY03539.1"/>
    <property type="molecule type" value="Genomic_DNA"/>
</dbReference>
<gene>
    <name evidence="1" type="ORF">G5S42_28365</name>
</gene>
<proteinExistence type="predicted"/>
<comment type="caution">
    <text evidence="1">The sequence shown here is derived from an EMBL/GenBank/DDBJ whole genome shotgun (WGS) entry which is preliminary data.</text>
</comment>
<dbReference type="RefSeq" id="WP_176104970.1">
    <property type="nucleotide sequence ID" value="NZ_JAALDK010000001.1"/>
</dbReference>
<reference evidence="1 2" key="1">
    <citation type="submission" date="2020-02" db="EMBL/GenBank/DDBJ databases">
        <title>Paraburkholderia simonii sp. nov. and Paraburkholderia youngii sp. nov. Brazilian and Mexican Mimosa-associated rhizobia.</title>
        <authorList>
            <person name="Mavima L."/>
            <person name="Beukes C.W."/>
            <person name="Chan W.Y."/>
            <person name="Palmer M."/>
            <person name="De Meyer S.E."/>
            <person name="James E.K."/>
            <person name="Venter S.N."/>
            <person name="Steenkamp E.T."/>
        </authorList>
    </citation>
    <scope>NUCLEOTIDE SEQUENCE [LARGE SCALE GENOMIC DNA]</scope>
    <source>
        <strain evidence="1 2">JPY169</strain>
    </source>
</reference>
<dbReference type="Proteomes" id="UP000594380">
    <property type="component" value="Unassembled WGS sequence"/>
</dbReference>
<evidence type="ECO:0000313" key="2">
    <source>
        <dbReference type="Proteomes" id="UP000594380"/>
    </source>
</evidence>
<name>A0A7Y6K464_9BURK</name>
<dbReference type="AlphaFoldDB" id="A0A7Y6K464"/>
<dbReference type="GeneID" id="301104271"/>
<accession>A0A7Y6K464</accession>
<protein>
    <submittedName>
        <fullName evidence="1">Uncharacterized protein</fullName>
    </submittedName>
</protein>
<sequence>MKLLRLKINDPKGFRSLPAGFEHYFRTEWSLQEEAARPDEGFTPFVCAGPNGSWAPTIILSGRLTIVLAGGAESEAA</sequence>
<evidence type="ECO:0000313" key="1">
    <source>
        <dbReference type="EMBL" id="NUY03539.1"/>
    </source>
</evidence>
<organism evidence="1 2">
    <name type="scientific">Paraburkholderia youngii</name>
    <dbReference type="NCBI Taxonomy" id="2782701"/>
    <lineage>
        <taxon>Bacteria</taxon>
        <taxon>Pseudomonadati</taxon>
        <taxon>Pseudomonadota</taxon>
        <taxon>Betaproteobacteria</taxon>
        <taxon>Burkholderiales</taxon>
        <taxon>Burkholderiaceae</taxon>
        <taxon>Paraburkholderia</taxon>
    </lineage>
</organism>